<evidence type="ECO:0000256" key="7">
    <source>
        <dbReference type="ARBA" id="ARBA00023274"/>
    </source>
</evidence>
<evidence type="ECO:0000256" key="1">
    <source>
        <dbReference type="ARBA" id="ARBA00004173"/>
    </source>
</evidence>
<evidence type="ECO:0000256" key="9">
    <source>
        <dbReference type="ARBA" id="ARBA00035130"/>
    </source>
</evidence>
<keyword evidence="7" id="KW-0687">Ribonucleoprotein</keyword>
<reference evidence="11" key="1">
    <citation type="submission" date="2020-04" db="EMBL/GenBank/DDBJ databases">
        <authorList>
            <person name="Neveu A P."/>
        </authorList>
    </citation>
    <scope>NUCLEOTIDE SEQUENCE</scope>
    <source>
        <tissue evidence="11">Whole embryo</tissue>
    </source>
</reference>
<dbReference type="InterPro" id="IPR001648">
    <property type="entry name" value="Ribosomal_bS18"/>
</dbReference>
<dbReference type="Pfam" id="PF01084">
    <property type="entry name" value="Ribosomal_S18"/>
    <property type="match status" value="1"/>
</dbReference>
<protein>
    <recommendedName>
        <fullName evidence="9">Small ribosomal subunit protein mS40</fullName>
    </recommendedName>
    <alternativeName>
        <fullName evidence="8">28S ribosomal protein S18-2, mitochondrial</fullName>
    </alternativeName>
    <alternativeName>
        <fullName evidence="10">28S ribosomal protein S18b, mitochondrial</fullName>
    </alternativeName>
</protein>
<dbReference type="AlphaFoldDB" id="A0A6F9DLY3"/>
<accession>A0A6F9DLY3</accession>
<keyword evidence="4" id="KW-0809">Transit peptide</keyword>
<name>A0A6F9DLY3_9ASCI</name>
<evidence type="ECO:0000256" key="3">
    <source>
        <dbReference type="ARBA" id="ARBA00022553"/>
    </source>
</evidence>
<proteinExistence type="evidence at transcript level"/>
<organism evidence="11">
    <name type="scientific">Phallusia mammillata</name>
    <dbReference type="NCBI Taxonomy" id="59560"/>
    <lineage>
        <taxon>Eukaryota</taxon>
        <taxon>Metazoa</taxon>
        <taxon>Chordata</taxon>
        <taxon>Tunicata</taxon>
        <taxon>Ascidiacea</taxon>
        <taxon>Phlebobranchia</taxon>
        <taxon>Ascidiidae</taxon>
        <taxon>Phallusia</taxon>
    </lineage>
</organism>
<dbReference type="GO" id="GO:0003735">
    <property type="term" value="F:structural constituent of ribosome"/>
    <property type="evidence" value="ECO:0007669"/>
    <property type="project" value="InterPro"/>
</dbReference>
<evidence type="ECO:0000256" key="10">
    <source>
        <dbReference type="ARBA" id="ARBA00035515"/>
    </source>
</evidence>
<gene>
    <name evidence="11" type="primary">Mrps18b</name>
</gene>
<dbReference type="GO" id="GO:0032543">
    <property type="term" value="P:mitochondrial translation"/>
    <property type="evidence" value="ECO:0007669"/>
    <property type="project" value="InterPro"/>
</dbReference>
<sequence length="248" mass="29434">MYCSMKLLIRLRTGFCSQHWGSLLQENRSASRNTCYLKSDCHFKFKTYSTRPAFWDNFKRETNTFEISTLKPYPEWRNVAAGPIWEEGYYERVWQPYIKSKKLAVHIEQQDKDWKKYEENYGMSPSDYLDSADYKELYQNNLVWANYFRNKRGGIQKQKTRKNCMRSGVVSTGSPCPICRDEKLLLSYHNIALLKQFIDEQTGNVHSELRTGICQIKNKRLHECFEIAMQYGYLPRNVHFVQFTSSCV</sequence>
<comment type="subcellular location">
    <subcellularLocation>
        <location evidence="1">Mitochondrion</location>
    </subcellularLocation>
</comment>
<dbReference type="EMBL" id="LR788136">
    <property type="protein sequence ID" value="CAB3263998.1"/>
    <property type="molecule type" value="mRNA"/>
</dbReference>
<dbReference type="PANTHER" id="PTHR13329">
    <property type="entry name" value="MITOCHONDRIAL RIBOSOMAL PROTEIN S18B"/>
    <property type="match status" value="1"/>
</dbReference>
<dbReference type="InterPro" id="IPR036870">
    <property type="entry name" value="Ribosomal_bS18_sf"/>
</dbReference>
<keyword evidence="5 11" id="KW-0689">Ribosomal protein</keyword>
<dbReference type="PANTHER" id="PTHR13329:SF2">
    <property type="entry name" value="SMALL RIBOSOMAL SUBUNIT PROTEIN MS40"/>
    <property type="match status" value="1"/>
</dbReference>
<keyword evidence="6" id="KW-0496">Mitochondrion</keyword>
<keyword evidence="3" id="KW-0597">Phosphoprotein</keyword>
<evidence type="ECO:0000256" key="8">
    <source>
        <dbReference type="ARBA" id="ARBA00032055"/>
    </source>
</evidence>
<dbReference type="GO" id="GO:0005840">
    <property type="term" value="C:ribosome"/>
    <property type="evidence" value="ECO:0007669"/>
    <property type="project" value="UniProtKB-KW"/>
</dbReference>
<evidence type="ECO:0000313" key="11">
    <source>
        <dbReference type="EMBL" id="CAB3263998.1"/>
    </source>
</evidence>
<dbReference type="GO" id="GO:0005739">
    <property type="term" value="C:mitochondrion"/>
    <property type="evidence" value="ECO:0007669"/>
    <property type="project" value="UniProtKB-SubCell"/>
</dbReference>
<comment type="similarity">
    <text evidence="2">Belongs to the bacterial ribosomal protein bS18 family. Mitochondrion-specific ribosomal protein mS40 subfamily.</text>
</comment>
<dbReference type="GO" id="GO:1990904">
    <property type="term" value="C:ribonucleoprotein complex"/>
    <property type="evidence" value="ECO:0007669"/>
    <property type="project" value="UniProtKB-KW"/>
</dbReference>
<dbReference type="SUPFAM" id="SSF46911">
    <property type="entry name" value="Ribosomal protein S18"/>
    <property type="match status" value="1"/>
</dbReference>
<evidence type="ECO:0000256" key="6">
    <source>
        <dbReference type="ARBA" id="ARBA00023128"/>
    </source>
</evidence>
<evidence type="ECO:0000256" key="2">
    <source>
        <dbReference type="ARBA" id="ARBA00006136"/>
    </source>
</evidence>
<dbReference type="Gene3D" id="4.10.640.10">
    <property type="entry name" value="Ribosomal protein S18"/>
    <property type="match status" value="1"/>
</dbReference>
<dbReference type="InterPro" id="IPR040054">
    <property type="entry name" value="MRPS18B"/>
</dbReference>
<evidence type="ECO:0000256" key="4">
    <source>
        <dbReference type="ARBA" id="ARBA00022946"/>
    </source>
</evidence>
<evidence type="ECO:0000256" key="5">
    <source>
        <dbReference type="ARBA" id="ARBA00022980"/>
    </source>
</evidence>